<dbReference type="InterPro" id="IPR051310">
    <property type="entry name" value="MCP_chemotaxis"/>
</dbReference>
<dbReference type="PRINTS" id="PR00260">
    <property type="entry name" value="CHEMTRNSDUCR"/>
</dbReference>
<dbReference type="GO" id="GO:0007165">
    <property type="term" value="P:signal transduction"/>
    <property type="evidence" value="ECO:0007669"/>
    <property type="project" value="UniProtKB-KW"/>
</dbReference>
<evidence type="ECO:0000259" key="8">
    <source>
        <dbReference type="PROSITE" id="PS50111"/>
    </source>
</evidence>
<keyword evidence="7" id="KW-0472">Membrane</keyword>
<keyword evidence="4" id="KW-0807">Transducer</keyword>
<feature type="coiled-coil region" evidence="5">
    <location>
        <begin position="621"/>
        <end position="659"/>
    </location>
</feature>
<dbReference type="PROSITE" id="PS50111">
    <property type="entry name" value="CHEMOTAXIS_TRANSDUC_2"/>
    <property type="match status" value="1"/>
</dbReference>
<dbReference type="SUPFAM" id="SSF158472">
    <property type="entry name" value="HAMP domain-like"/>
    <property type="match status" value="1"/>
</dbReference>
<comment type="subcellular location">
    <subcellularLocation>
        <location evidence="1">Membrane</location>
    </subcellularLocation>
</comment>
<sequence length="727" mass="78153">MFKNMKVGLRLGIGFGVVVAVFMTAILATLVLLREVNQESRQVAEESIPFLMSAYEMDLALSELTEGLTAVAATHNPDGFKGAEEAAATVKREVEKFREMFRKENDTAALKELEELEAAFTSFHLSGVKMAKVYMEQGITAGNPLMREFDKSHEALIEKAEKLQKSQVNEALSNSRDNVAAIGKVTMVLIGFGIIAVLIGVAVAFFITRSITLPLVRAMEASNRLAEGDLTMEIVADREDEAGQLLKSMKNMIGSLRSLATTAERVAEGDLAVEVVVRSDRDVLARNLHAMLETLKGLRQETDDLIFAVQDGRLGVRGNARAFSGGWGELLTGINQLVDAFVQPIQVTATALDRISRGDIPEKITTEYKGDFNEIKNNLNSLIDAMNAITRLAQELSAGNLTVEVKERSDRDELMKALASMVAKLRDVVADIMAAADNVTSGSQQLSATSEEMSQGATEQAASAEEASSSMEQMSSNIRQNADNAAQTERIAVKSATDATEGGTAVGNTVSAMKEIASKISIIEEIARQTNLLALNAAIEAARAGEHGKGFAVVASEVRKLAERSQKAAGEISELSSSSVEVAIRAGELLATIVPDIQRTSELVQEISAACREQDTGAEQINKAIQQLDQVIQQNASAAEEMSSTAEELSSQAEQLQDTVAFFRIGEEVRRKTAPKPSRPSAKARIRLPAVPNGTANGYGRTGAPVTGGFALDMAGHDHLDSEFEKF</sequence>
<dbReference type="Proteomes" id="UP000031433">
    <property type="component" value="Unassembled WGS sequence"/>
</dbReference>
<evidence type="ECO:0000256" key="4">
    <source>
        <dbReference type="PROSITE-ProRule" id="PRU00284"/>
    </source>
</evidence>
<comment type="caution">
    <text evidence="10">The sequence shown here is derived from an EMBL/GenBank/DDBJ whole genome shotgun (WGS) entry which is preliminary data.</text>
</comment>
<keyword evidence="5" id="KW-0175">Coiled coil</keyword>
<dbReference type="InterPro" id="IPR004090">
    <property type="entry name" value="Chemotax_Me-accpt_rcpt"/>
</dbReference>
<proteinExistence type="inferred from homology"/>
<feature type="transmembrane region" description="Helical" evidence="7">
    <location>
        <begin position="185"/>
        <end position="207"/>
    </location>
</feature>
<feature type="transmembrane region" description="Helical" evidence="7">
    <location>
        <begin position="12"/>
        <end position="33"/>
    </location>
</feature>
<keyword evidence="7" id="KW-1133">Transmembrane helix</keyword>
<dbReference type="Gene3D" id="6.10.340.10">
    <property type="match status" value="1"/>
</dbReference>
<dbReference type="PANTHER" id="PTHR43531:SF11">
    <property type="entry name" value="METHYL-ACCEPTING CHEMOTAXIS PROTEIN 3"/>
    <property type="match status" value="1"/>
</dbReference>
<dbReference type="Gene3D" id="1.10.287.950">
    <property type="entry name" value="Methyl-accepting chemotaxis protein"/>
    <property type="match status" value="1"/>
</dbReference>
<dbReference type="EMBL" id="JXBL01000001">
    <property type="protein sequence ID" value="KIE42805.1"/>
    <property type="molecule type" value="Genomic_DNA"/>
</dbReference>
<evidence type="ECO:0000256" key="7">
    <source>
        <dbReference type="SAM" id="Phobius"/>
    </source>
</evidence>
<evidence type="ECO:0000256" key="5">
    <source>
        <dbReference type="SAM" id="Coils"/>
    </source>
</evidence>
<evidence type="ECO:0000256" key="2">
    <source>
        <dbReference type="ARBA" id="ARBA00022500"/>
    </source>
</evidence>
<comment type="similarity">
    <text evidence="3">Belongs to the methyl-accepting chemotaxis (MCP) protein family.</text>
</comment>
<dbReference type="PROSITE" id="PS50885">
    <property type="entry name" value="HAMP"/>
    <property type="match status" value="3"/>
</dbReference>
<dbReference type="FunFam" id="1.10.287.950:FF:000001">
    <property type="entry name" value="Methyl-accepting chemotaxis sensory transducer"/>
    <property type="match status" value="1"/>
</dbReference>
<name>A0A0C1U4Z2_9BACT</name>
<dbReference type="SMART" id="SM00304">
    <property type="entry name" value="HAMP"/>
    <property type="match status" value="2"/>
</dbReference>
<evidence type="ECO:0000313" key="10">
    <source>
        <dbReference type="EMBL" id="KIE42805.1"/>
    </source>
</evidence>
<keyword evidence="7" id="KW-0812">Transmembrane</keyword>
<feature type="domain" description="Methyl-accepting transducer" evidence="8">
    <location>
        <begin position="435"/>
        <end position="650"/>
    </location>
</feature>
<evidence type="ECO:0000313" key="11">
    <source>
        <dbReference type="Proteomes" id="UP000031433"/>
    </source>
</evidence>
<dbReference type="RefSeq" id="WP_039645701.1">
    <property type="nucleotide sequence ID" value="NZ_JXBL01000001.1"/>
</dbReference>
<keyword evidence="2" id="KW-0145">Chemotaxis</keyword>
<evidence type="ECO:0000256" key="3">
    <source>
        <dbReference type="ARBA" id="ARBA00029447"/>
    </source>
</evidence>
<protein>
    <submittedName>
        <fullName evidence="10">Chemotaxis protein</fullName>
    </submittedName>
</protein>
<feature type="compositionally biased region" description="Polar residues" evidence="6">
    <location>
        <begin position="477"/>
        <end position="486"/>
    </location>
</feature>
<dbReference type="InterPro" id="IPR004089">
    <property type="entry name" value="MCPsignal_dom"/>
</dbReference>
<feature type="compositionally biased region" description="Polar residues" evidence="6">
    <location>
        <begin position="440"/>
        <end position="458"/>
    </location>
</feature>
<accession>A0A0C1U4Z2</accession>
<evidence type="ECO:0000259" key="9">
    <source>
        <dbReference type="PROSITE" id="PS50885"/>
    </source>
</evidence>
<dbReference type="SMART" id="SM00283">
    <property type="entry name" value="MA"/>
    <property type="match status" value="1"/>
</dbReference>
<dbReference type="Pfam" id="PF18947">
    <property type="entry name" value="HAMP_2"/>
    <property type="match status" value="1"/>
</dbReference>
<dbReference type="AlphaFoldDB" id="A0A0C1U4Z2"/>
<dbReference type="Gene3D" id="1.20.120.1530">
    <property type="match status" value="1"/>
</dbReference>
<evidence type="ECO:0000256" key="6">
    <source>
        <dbReference type="SAM" id="MobiDB-lite"/>
    </source>
</evidence>
<dbReference type="CDD" id="cd06225">
    <property type="entry name" value="HAMP"/>
    <property type="match status" value="2"/>
</dbReference>
<dbReference type="Pfam" id="PF00015">
    <property type="entry name" value="MCPsignal"/>
    <property type="match status" value="1"/>
</dbReference>
<gene>
    <name evidence="10" type="ORF">SE37_09245</name>
</gene>
<dbReference type="GO" id="GO:0004888">
    <property type="term" value="F:transmembrane signaling receptor activity"/>
    <property type="evidence" value="ECO:0007669"/>
    <property type="project" value="InterPro"/>
</dbReference>
<dbReference type="PANTHER" id="PTHR43531">
    <property type="entry name" value="PROTEIN ICFG"/>
    <property type="match status" value="1"/>
</dbReference>
<reference evidence="10 11" key="1">
    <citation type="submission" date="2015-01" db="EMBL/GenBank/DDBJ databases">
        <title>Genome sequence of the anaerobic bacterium Geobacter soli GSS01, a dissimilatory Fe(III) reducer from soil.</title>
        <authorList>
            <person name="Yang G."/>
            <person name="Zhou S."/>
        </authorList>
    </citation>
    <scope>NUCLEOTIDE SEQUENCE [LARGE SCALE GENOMIC DNA]</scope>
    <source>
        <strain evidence="10 11">GSS01</strain>
    </source>
</reference>
<dbReference type="InterPro" id="IPR003660">
    <property type="entry name" value="HAMP_dom"/>
</dbReference>
<dbReference type="GO" id="GO:0005886">
    <property type="term" value="C:plasma membrane"/>
    <property type="evidence" value="ECO:0007669"/>
    <property type="project" value="TreeGrafter"/>
</dbReference>
<feature type="domain" description="HAMP" evidence="9">
    <location>
        <begin position="209"/>
        <end position="261"/>
    </location>
</feature>
<feature type="domain" description="HAMP" evidence="9">
    <location>
        <begin position="380"/>
        <end position="430"/>
    </location>
</feature>
<feature type="domain" description="HAMP" evidence="9">
    <location>
        <begin position="262"/>
        <end position="300"/>
    </location>
</feature>
<keyword evidence="11" id="KW-1185">Reference proteome</keyword>
<feature type="region of interest" description="Disordered" evidence="6">
    <location>
        <begin position="440"/>
        <end position="486"/>
    </location>
</feature>
<feature type="compositionally biased region" description="Low complexity" evidence="6">
    <location>
        <begin position="459"/>
        <end position="476"/>
    </location>
</feature>
<dbReference type="SUPFAM" id="SSF58104">
    <property type="entry name" value="Methyl-accepting chemotaxis protein (MCP) signaling domain"/>
    <property type="match status" value="1"/>
</dbReference>
<organism evidence="10 11">
    <name type="scientific">Geobacter soli</name>
    <dbReference type="NCBI Taxonomy" id="1510391"/>
    <lineage>
        <taxon>Bacteria</taxon>
        <taxon>Pseudomonadati</taxon>
        <taxon>Thermodesulfobacteriota</taxon>
        <taxon>Desulfuromonadia</taxon>
        <taxon>Geobacterales</taxon>
        <taxon>Geobacteraceae</taxon>
        <taxon>Geobacter</taxon>
    </lineage>
</organism>
<dbReference type="Pfam" id="PF00672">
    <property type="entry name" value="HAMP"/>
    <property type="match status" value="1"/>
</dbReference>
<dbReference type="GO" id="GO:0006935">
    <property type="term" value="P:chemotaxis"/>
    <property type="evidence" value="ECO:0007669"/>
    <property type="project" value="UniProtKB-KW"/>
</dbReference>
<evidence type="ECO:0000256" key="1">
    <source>
        <dbReference type="ARBA" id="ARBA00004370"/>
    </source>
</evidence>